<reference evidence="3" key="1">
    <citation type="submission" date="2020-09" db="EMBL/GenBank/DDBJ databases">
        <title>A novel bacterium of genus Paenibacillus, isolated from South China Sea.</title>
        <authorList>
            <person name="Huang H."/>
            <person name="Mo K."/>
            <person name="Hu Y."/>
        </authorList>
    </citation>
    <scope>NUCLEOTIDE SEQUENCE</scope>
    <source>
        <strain evidence="3">IB182496</strain>
    </source>
</reference>
<dbReference type="Proteomes" id="UP000621560">
    <property type="component" value="Unassembled WGS sequence"/>
</dbReference>
<protein>
    <submittedName>
        <fullName evidence="3">PepSY domain-containing protein</fullName>
    </submittedName>
</protein>
<dbReference type="Pfam" id="PF03413">
    <property type="entry name" value="PepSY"/>
    <property type="match status" value="2"/>
</dbReference>
<dbReference type="EMBL" id="JACXIZ010000044">
    <property type="protein sequence ID" value="MBD2847727.1"/>
    <property type="molecule type" value="Genomic_DNA"/>
</dbReference>
<evidence type="ECO:0000313" key="4">
    <source>
        <dbReference type="Proteomes" id="UP000621560"/>
    </source>
</evidence>
<evidence type="ECO:0000256" key="1">
    <source>
        <dbReference type="SAM" id="SignalP"/>
    </source>
</evidence>
<proteinExistence type="predicted"/>
<dbReference type="InterPro" id="IPR025711">
    <property type="entry name" value="PepSY"/>
</dbReference>
<gene>
    <name evidence="3" type="ORF">IDH44_21250</name>
</gene>
<dbReference type="AlphaFoldDB" id="A0A927GUI0"/>
<name>A0A927GUI0_9BACL</name>
<evidence type="ECO:0000313" key="3">
    <source>
        <dbReference type="EMBL" id="MBD2847727.1"/>
    </source>
</evidence>
<organism evidence="3 4">
    <name type="scientific">Paenibacillus sabuli</name>
    <dbReference type="NCBI Taxonomy" id="2772509"/>
    <lineage>
        <taxon>Bacteria</taxon>
        <taxon>Bacillati</taxon>
        <taxon>Bacillota</taxon>
        <taxon>Bacilli</taxon>
        <taxon>Bacillales</taxon>
        <taxon>Paenibacillaceae</taxon>
        <taxon>Paenibacillus</taxon>
    </lineage>
</organism>
<feature type="chain" id="PRO_5037228716" evidence="1">
    <location>
        <begin position="26"/>
        <end position="191"/>
    </location>
</feature>
<keyword evidence="1" id="KW-0732">Signal</keyword>
<feature type="domain" description="PepSY" evidence="2">
    <location>
        <begin position="36"/>
        <end position="92"/>
    </location>
</feature>
<feature type="domain" description="PepSY" evidence="2">
    <location>
        <begin position="115"/>
        <end position="174"/>
    </location>
</feature>
<accession>A0A927GUI0</accession>
<feature type="signal peptide" evidence="1">
    <location>
        <begin position="1"/>
        <end position="25"/>
    </location>
</feature>
<sequence>MKGWVGACAVVLAAGSLYGIGAVQAAQNESGAGKLIGVAKAEALALEHASGHVESIELERSGGTRYYEVELDRGATSVEVRIEAYTGKLLGTHSEREDDDDDDDLAAYRDGRPTIGAAKAVEAALAQVPGTATEVDLDEEDGVLIYEVDVRPSGDQARGNAVEVGVDAVDGSIVYADWEHDDDRDDDDDRD</sequence>
<evidence type="ECO:0000259" key="2">
    <source>
        <dbReference type="Pfam" id="PF03413"/>
    </source>
</evidence>
<dbReference type="Gene3D" id="3.10.450.40">
    <property type="match status" value="2"/>
</dbReference>
<comment type="caution">
    <text evidence="3">The sequence shown here is derived from an EMBL/GenBank/DDBJ whole genome shotgun (WGS) entry which is preliminary data.</text>
</comment>
<keyword evidence="4" id="KW-1185">Reference proteome</keyword>